<dbReference type="EMBL" id="CAADRA010007074">
    <property type="protein sequence ID" value="VFT99070.1"/>
    <property type="molecule type" value="Genomic_DNA"/>
</dbReference>
<evidence type="ECO:0000256" key="2">
    <source>
        <dbReference type="ARBA" id="ARBA00022527"/>
    </source>
</evidence>
<evidence type="ECO:0000256" key="1">
    <source>
        <dbReference type="ARBA" id="ARBA00005843"/>
    </source>
</evidence>
<dbReference type="GO" id="GO:0005737">
    <property type="term" value="C:cytoplasm"/>
    <property type="evidence" value="ECO:0007669"/>
    <property type="project" value="UniProtKB-ARBA"/>
</dbReference>
<evidence type="ECO:0000256" key="3">
    <source>
        <dbReference type="ARBA" id="ARBA00022679"/>
    </source>
</evidence>
<dbReference type="InterPro" id="IPR001660">
    <property type="entry name" value="SAM"/>
</dbReference>
<dbReference type="InterPro" id="IPR001849">
    <property type="entry name" value="PH_domain"/>
</dbReference>
<dbReference type="GO" id="GO:0005524">
    <property type="term" value="F:ATP binding"/>
    <property type="evidence" value="ECO:0007669"/>
    <property type="project" value="UniProtKB-UniRule"/>
</dbReference>
<dbReference type="SMART" id="SM00454">
    <property type="entry name" value="SAM"/>
    <property type="match status" value="1"/>
</dbReference>
<dbReference type="CDD" id="cd00821">
    <property type="entry name" value="PH"/>
    <property type="match status" value="1"/>
</dbReference>
<dbReference type="PROSITE" id="PS50003">
    <property type="entry name" value="PH_DOMAIN"/>
    <property type="match status" value="1"/>
</dbReference>
<reference evidence="13 14" key="1">
    <citation type="submission" date="2019-03" db="EMBL/GenBank/DDBJ databases">
        <authorList>
            <person name="Gaulin E."/>
            <person name="Dumas B."/>
        </authorList>
    </citation>
    <scope>NUCLEOTIDE SEQUENCE [LARGE SCALE GENOMIC DNA]</scope>
    <source>
        <strain evidence="13">CBS 568.67</strain>
    </source>
</reference>
<dbReference type="SMART" id="SM00233">
    <property type="entry name" value="PH"/>
    <property type="match status" value="1"/>
</dbReference>
<reference evidence="12" key="2">
    <citation type="submission" date="2019-06" db="EMBL/GenBank/DDBJ databases">
        <title>Genomics analysis of Aphanomyces spp. identifies a new class of oomycete effector associated with host adaptation.</title>
        <authorList>
            <person name="Gaulin E."/>
        </authorList>
    </citation>
    <scope>NUCLEOTIDE SEQUENCE</scope>
    <source>
        <strain evidence="12">CBS 578.67</strain>
    </source>
</reference>
<dbReference type="PROSITE" id="PS00107">
    <property type="entry name" value="PROTEIN_KINASE_ATP"/>
    <property type="match status" value="1"/>
</dbReference>
<dbReference type="SMART" id="SM00220">
    <property type="entry name" value="S_TKc"/>
    <property type="match status" value="1"/>
</dbReference>
<dbReference type="OrthoDB" id="4062651at2759"/>
<dbReference type="EMBL" id="VJMH01007048">
    <property type="protein sequence ID" value="KAF0685799.1"/>
    <property type="molecule type" value="Genomic_DNA"/>
</dbReference>
<dbReference type="SUPFAM" id="SSF50729">
    <property type="entry name" value="PH domain-like"/>
    <property type="match status" value="1"/>
</dbReference>
<feature type="domain" description="SAM" evidence="11">
    <location>
        <begin position="498"/>
        <end position="560"/>
    </location>
</feature>
<dbReference type="InterPro" id="IPR001245">
    <property type="entry name" value="Ser-Thr/Tyr_kinase_cat_dom"/>
</dbReference>
<dbReference type="Pfam" id="PF00069">
    <property type="entry name" value="Pkinase"/>
    <property type="match status" value="1"/>
</dbReference>
<keyword evidence="5" id="KW-0418">Kinase</keyword>
<dbReference type="SUPFAM" id="SSF56112">
    <property type="entry name" value="Protein kinase-like (PK-like)"/>
    <property type="match status" value="1"/>
</dbReference>
<dbReference type="PROSITE" id="PS50105">
    <property type="entry name" value="SAM_DOMAIN"/>
    <property type="match status" value="1"/>
</dbReference>
<keyword evidence="6 7" id="KW-0067">ATP-binding</keyword>
<dbReference type="InterPro" id="IPR050940">
    <property type="entry name" value="Actin_reg-Ser/Thr_kinase"/>
</dbReference>
<keyword evidence="3" id="KW-0808">Transferase</keyword>
<accession>A0A485LLC9</accession>
<evidence type="ECO:0000259" key="9">
    <source>
        <dbReference type="PROSITE" id="PS50003"/>
    </source>
</evidence>
<dbReference type="Proteomes" id="UP000332933">
    <property type="component" value="Unassembled WGS sequence"/>
</dbReference>
<dbReference type="InterPro" id="IPR013761">
    <property type="entry name" value="SAM/pointed_sf"/>
</dbReference>
<evidence type="ECO:0000256" key="8">
    <source>
        <dbReference type="SAM" id="MobiDB-lite"/>
    </source>
</evidence>
<dbReference type="PANTHER" id="PTHR46485">
    <property type="entry name" value="LIM DOMAIN KINASE 1"/>
    <property type="match status" value="1"/>
</dbReference>
<feature type="region of interest" description="Disordered" evidence="8">
    <location>
        <begin position="453"/>
        <end position="491"/>
    </location>
</feature>
<dbReference type="Gene3D" id="2.30.29.30">
    <property type="entry name" value="Pleckstrin-homology domain (PH domain)/Phosphotyrosine-binding domain (PTB)"/>
    <property type="match status" value="1"/>
</dbReference>
<organism evidence="13 14">
    <name type="scientific">Aphanomyces stellatus</name>
    <dbReference type="NCBI Taxonomy" id="120398"/>
    <lineage>
        <taxon>Eukaryota</taxon>
        <taxon>Sar</taxon>
        <taxon>Stramenopiles</taxon>
        <taxon>Oomycota</taxon>
        <taxon>Saprolegniomycetes</taxon>
        <taxon>Saprolegniales</taxon>
        <taxon>Verrucalvaceae</taxon>
        <taxon>Aphanomyces</taxon>
    </lineage>
</organism>
<dbReference type="GO" id="GO:0004674">
    <property type="term" value="F:protein serine/threonine kinase activity"/>
    <property type="evidence" value="ECO:0007669"/>
    <property type="project" value="UniProtKB-KW"/>
</dbReference>
<dbReference type="InterPro" id="IPR017441">
    <property type="entry name" value="Protein_kinase_ATP_BS"/>
</dbReference>
<evidence type="ECO:0000256" key="6">
    <source>
        <dbReference type="ARBA" id="ARBA00022840"/>
    </source>
</evidence>
<keyword evidence="4 7" id="KW-0547">Nucleotide-binding</keyword>
<dbReference type="InterPro" id="IPR000719">
    <property type="entry name" value="Prot_kinase_dom"/>
</dbReference>
<proteinExistence type="inferred from homology"/>
<feature type="region of interest" description="Disordered" evidence="8">
    <location>
        <begin position="1"/>
        <end position="30"/>
    </location>
</feature>
<feature type="compositionally biased region" description="Acidic residues" evidence="8">
    <location>
        <begin position="479"/>
        <end position="490"/>
    </location>
</feature>
<evidence type="ECO:0000259" key="11">
    <source>
        <dbReference type="PROSITE" id="PS50105"/>
    </source>
</evidence>
<dbReference type="Gene3D" id="3.30.200.20">
    <property type="entry name" value="Phosphorylase Kinase, domain 1"/>
    <property type="match status" value="1"/>
</dbReference>
<protein>
    <submittedName>
        <fullName evidence="13">Aste57867_22407 protein</fullName>
    </submittedName>
</protein>
<feature type="domain" description="Protein kinase" evidence="10">
    <location>
        <begin position="35"/>
        <end position="293"/>
    </location>
</feature>
<dbReference type="PRINTS" id="PR00109">
    <property type="entry name" value="TYRKINASE"/>
</dbReference>
<feature type="domain" description="PH" evidence="9">
    <location>
        <begin position="341"/>
        <end position="452"/>
    </location>
</feature>
<name>A0A485LLC9_9STRA</name>
<evidence type="ECO:0000256" key="7">
    <source>
        <dbReference type="PROSITE-ProRule" id="PRU10141"/>
    </source>
</evidence>
<feature type="binding site" evidence="7">
    <location>
        <position position="62"/>
    </location>
    <ligand>
        <name>ATP</name>
        <dbReference type="ChEBI" id="CHEBI:30616"/>
    </ligand>
</feature>
<evidence type="ECO:0000313" key="14">
    <source>
        <dbReference type="Proteomes" id="UP000332933"/>
    </source>
</evidence>
<sequence length="563" mass="62655">MPATTSQENDDGGGDGVPHEETKDAKDKEDVRQHIHLQAVVGRGAFSTVHAATFKGDVVAVKRQKKAVAAHYIERELSLLQATRHPRLLRHIASCECDDEVWIVSEYMAGGDVSQLLDASKTIERPLSWTECIQIALDAAAALTYLHSQGIIHRDIKSANLLLDSDHRCKLCDFGMARRTDIGSHWPKRRMSLCGTDAYMAPEMYCSEEYNERADVFSLGVVFVELICRRLVNTAGFLPRTPQQQFRIDLEDFRASRARGCPQSFSLLAESCIAFEADDRPTAQEILEWLESLASDVDDTTCDESAVEPAMRTMSLEHIRVVDVEDDNGGGVTSVQNAASPPVTRGTLQKKSSKRGLLFFRPWKHTHVVVDATKGTMTTFATRHEYERLQLQSDDTMAPDHTIPLRQCHLSRRGKCRFTLTTTSSPVATFDFQAMSTAECDRWVALLTHVMQPPPPPQNAHAMKAQPPKTWTKQIAPTNDDDNNADDDDSRVDTLDSDVREWLNAMQLGAYAPEFAAKGFHSLAFVRETGLGDDDFNFLGIVDPVHQARLAAAATALQQEPQH</sequence>
<evidence type="ECO:0000256" key="5">
    <source>
        <dbReference type="ARBA" id="ARBA00022777"/>
    </source>
</evidence>
<evidence type="ECO:0000313" key="12">
    <source>
        <dbReference type="EMBL" id="KAF0685799.1"/>
    </source>
</evidence>
<dbReference type="SUPFAM" id="SSF47769">
    <property type="entry name" value="SAM/Pointed domain"/>
    <property type="match status" value="1"/>
</dbReference>
<evidence type="ECO:0000313" key="13">
    <source>
        <dbReference type="EMBL" id="VFT99070.1"/>
    </source>
</evidence>
<feature type="compositionally biased region" description="Basic and acidic residues" evidence="8">
    <location>
        <begin position="17"/>
        <end position="30"/>
    </location>
</feature>
<dbReference type="AlphaFoldDB" id="A0A485LLC9"/>
<keyword evidence="2" id="KW-0723">Serine/threonine-protein kinase</keyword>
<dbReference type="Pfam" id="PF00536">
    <property type="entry name" value="SAM_1"/>
    <property type="match status" value="1"/>
</dbReference>
<evidence type="ECO:0000259" key="10">
    <source>
        <dbReference type="PROSITE" id="PS50011"/>
    </source>
</evidence>
<dbReference type="PROSITE" id="PS50011">
    <property type="entry name" value="PROTEIN_KINASE_DOM"/>
    <property type="match status" value="1"/>
</dbReference>
<dbReference type="Gene3D" id="1.10.510.10">
    <property type="entry name" value="Transferase(Phosphotransferase) domain 1"/>
    <property type="match status" value="1"/>
</dbReference>
<keyword evidence="14" id="KW-1185">Reference proteome</keyword>
<dbReference type="InterPro" id="IPR011993">
    <property type="entry name" value="PH-like_dom_sf"/>
</dbReference>
<dbReference type="Gene3D" id="1.10.150.50">
    <property type="entry name" value="Transcription Factor, Ets-1"/>
    <property type="match status" value="1"/>
</dbReference>
<dbReference type="PROSITE" id="PS00108">
    <property type="entry name" value="PROTEIN_KINASE_ST"/>
    <property type="match status" value="1"/>
</dbReference>
<gene>
    <name evidence="13" type="primary">Aste57867_22407</name>
    <name evidence="12" type="ORF">As57867_022337</name>
    <name evidence="13" type="ORF">ASTE57867_22407</name>
</gene>
<dbReference type="InterPro" id="IPR011009">
    <property type="entry name" value="Kinase-like_dom_sf"/>
</dbReference>
<dbReference type="PANTHER" id="PTHR46485:SF5">
    <property type="entry name" value="CENTER DIVIDER, ISOFORM A"/>
    <property type="match status" value="1"/>
</dbReference>
<evidence type="ECO:0000256" key="4">
    <source>
        <dbReference type="ARBA" id="ARBA00022741"/>
    </source>
</evidence>
<dbReference type="InterPro" id="IPR008271">
    <property type="entry name" value="Ser/Thr_kinase_AS"/>
</dbReference>
<comment type="similarity">
    <text evidence="1">Belongs to the protein kinase superfamily. TKL Ser/Thr protein kinase family.</text>
</comment>